<evidence type="ECO:0000256" key="7">
    <source>
        <dbReference type="ARBA" id="ARBA00022806"/>
    </source>
</evidence>
<dbReference type="InterPro" id="IPR001650">
    <property type="entry name" value="Helicase_C-like"/>
</dbReference>
<dbReference type="Gene3D" id="1.10.3210.30">
    <property type="match status" value="1"/>
</dbReference>
<organism evidence="12 13">
    <name type="scientific">Kocuria marina subsp. indica</name>
    <dbReference type="NCBI Taxonomy" id="1049583"/>
    <lineage>
        <taxon>Bacteria</taxon>
        <taxon>Bacillati</taxon>
        <taxon>Actinomycetota</taxon>
        <taxon>Actinomycetes</taxon>
        <taxon>Micrococcales</taxon>
        <taxon>Micrococcaceae</taxon>
        <taxon>Kocuria</taxon>
    </lineage>
</organism>
<dbReference type="SMART" id="SM00490">
    <property type="entry name" value="HELICc"/>
    <property type="match status" value="1"/>
</dbReference>
<feature type="region of interest" description="Disordered" evidence="10">
    <location>
        <begin position="517"/>
        <end position="552"/>
    </location>
</feature>
<evidence type="ECO:0000256" key="1">
    <source>
        <dbReference type="ARBA" id="ARBA00006847"/>
    </source>
</evidence>
<evidence type="ECO:0000256" key="9">
    <source>
        <dbReference type="ARBA" id="ARBA00023118"/>
    </source>
</evidence>
<dbReference type="Gene3D" id="3.40.50.300">
    <property type="entry name" value="P-loop containing nucleotide triphosphate hydrolases"/>
    <property type="match status" value="2"/>
</dbReference>
<feature type="compositionally biased region" description="Polar residues" evidence="10">
    <location>
        <begin position="526"/>
        <end position="535"/>
    </location>
</feature>
<dbReference type="PROSITE" id="PS51643">
    <property type="entry name" value="HD_CAS3"/>
    <property type="match status" value="1"/>
</dbReference>
<comment type="similarity">
    <text evidence="2">In the central section; belongs to the CRISPR-associated helicase Cas3 family.</text>
</comment>
<evidence type="ECO:0000256" key="5">
    <source>
        <dbReference type="ARBA" id="ARBA00022741"/>
    </source>
</evidence>
<evidence type="ECO:0000259" key="11">
    <source>
        <dbReference type="PROSITE" id="PS51643"/>
    </source>
</evidence>
<dbReference type="GO" id="GO:0005524">
    <property type="term" value="F:ATP binding"/>
    <property type="evidence" value="ECO:0007669"/>
    <property type="project" value="UniProtKB-KW"/>
</dbReference>
<evidence type="ECO:0000256" key="2">
    <source>
        <dbReference type="ARBA" id="ARBA00009046"/>
    </source>
</evidence>
<dbReference type="PANTHER" id="PTHR47963:SF9">
    <property type="entry name" value="CRISPR-ASSOCIATED ENDONUCLEASE_HELICASE CAS3"/>
    <property type="match status" value="1"/>
</dbReference>
<evidence type="ECO:0000256" key="4">
    <source>
        <dbReference type="ARBA" id="ARBA00022723"/>
    </source>
</evidence>
<keyword evidence="6" id="KW-0378">Hydrolase</keyword>
<evidence type="ECO:0000256" key="3">
    <source>
        <dbReference type="ARBA" id="ARBA00022722"/>
    </source>
</evidence>
<dbReference type="PANTHER" id="PTHR47963">
    <property type="entry name" value="DEAD-BOX ATP-DEPENDENT RNA HELICASE 47, MITOCHONDRIAL"/>
    <property type="match status" value="1"/>
</dbReference>
<dbReference type="CDD" id="cd09641">
    <property type="entry name" value="Cas3''_I"/>
    <property type="match status" value="1"/>
</dbReference>
<gene>
    <name evidence="12" type="primary">cas3</name>
    <name evidence="12" type="ORF">GKZ75_12655</name>
</gene>
<dbReference type="AlphaFoldDB" id="A0A6N9R1F7"/>
<accession>A0A6N9R1F7</accession>
<dbReference type="InterPro" id="IPR006474">
    <property type="entry name" value="Helicase_Cas3_CRISPR-ass_core"/>
</dbReference>
<reference evidence="12 13" key="1">
    <citation type="submission" date="2019-11" db="EMBL/GenBank/DDBJ databases">
        <title>Draft genome sequence of Kocuria indica DP-K7, a methyl red degrading Actinobacterium.</title>
        <authorList>
            <person name="Kumaran S."/>
            <person name="Tischler D."/>
            <person name="Ngo A.C.R."/>
            <person name="Schultes F."/>
        </authorList>
    </citation>
    <scope>NUCLEOTIDE SEQUENCE [LARGE SCALE GENOMIC DNA]</scope>
    <source>
        <strain evidence="12 13">DP-K7</strain>
    </source>
</reference>
<dbReference type="SMART" id="SM00487">
    <property type="entry name" value="DEXDc"/>
    <property type="match status" value="1"/>
</dbReference>
<dbReference type="InterPro" id="IPR041372">
    <property type="entry name" value="Cas3_C"/>
</dbReference>
<dbReference type="InterPro" id="IPR027417">
    <property type="entry name" value="P-loop_NTPase"/>
</dbReference>
<dbReference type="InterPro" id="IPR054712">
    <property type="entry name" value="Cas3-like_dom"/>
</dbReference>
<evidence type="ECO:0000313" key="12">
    <source>
        <dbReference type="EMBL" id="NDO79044.1"/>
    </source>
</evidence>
<dbReference type="RefSeq" id="WP_162230334.1">
    <property type="nucleotide sequence ID" value="NZ_WMHZ01000025.1"/>
</dbReference>
<sequence>MVLTSEAWRLWAKTYSESGREAGGENQGARLWLALPQHMRDAADVGERLVREWVPRAVQQRLAVACHGTVDEAARLVGFLAGVHDAGKADTAFASQIDGSPEHGWLWEQVRSLPSCPSDPGKAPDPRPRHAEVSDLILRRELHHRFPEVDLAAIISCSSTAGCHHGRLSDLGRTSDPRAGRARELSAWLDRHGPQWAGLWTSMLDDILERTGAAPVLEQVLAAGGLGIADQLLLCGLITAADWIASNQELFPLTESGRHPSDDSRADDALQRLRLTRAWQPEPTTCPPFRRRFSWPESAELRPCQRAAVEAAASSDGPCLLIIEEEMGQGKTEAALLAAEILAGNLGSGGVAFALPTMATADSMFSRVRSWVETLEDDGSASHSLFLGHSRAWLEPENERLIRQTRSVNGRGTQAVVAHEWFTGKRGMLAEFTVSTIDQVLMTALATRYVTMRHLGVAGKVVILDEVHSYDVFTSGYLVRTLTWLAAHGVSVILLSATLASGLRQQLEDAYAEGLGANPVPESATPAPSANTSLTALKGRGRRRQTRVQRPDEVPQYPRISLTGQYGVRFTPIEQRTTHRQVEVRVLDDALESLGDLLLSALQHGGVAGVVCNTVRRAQKVYEQLREDFGEETVELHHSQFTAWDRSDREKRLVSALGPSAHRGTGRPERFIVVGTQVLEQSLDIDFDLLITDLAPGDSLAQRAGRLHRHARPTDDRPAGLSSPVLYIRGVDMAGPVPVPDAGATAVYGDRVLLATLAALQPFLDGQPWCLTHELESVVENIYGPAQGIPDTWRDAYDRAAHKEDTCAAESRQRSATFQLTAPAQSQGYLTEVFKPMIAQDAERSESVALAHVRDIEPSVEVLLVQEKGGLLSPLPGALPQSGDRTEWSVTETAVPPPRFARAVAMSSVRLPRWLVAPWDLDAAIAELEDQGLRAWQADFRLRGQLVLRLDEELRGELLGKSFRYDPRLGIHPVELADPDTSDPWCDDMEEYDVMDDQLDYGKDLR</sequence>
<dbReference type="Proteomes" id="UP000471026">
    <property type="component" value="Unassembled WGS sequence"/>
</dbReference>
<dbReference type="GO" id="GO:0016787">
    <property type="term" value="F:hydrolase activity"/>
    <property type="evidence" value="ECO:0007669"/>
    <property type="project" value="UniProtKB-KW"/>
</dbReference>
<dbReference type="GO" id="GO:0003723">
    <property type="term" value="F:RNA binding"/>
    <property type="evidence" value="ECO:0007669"/>
    <property type="project" value="TreeGrafter"/>
</dbReference>
<dbReference type="EMBL" id="WMHZ01000025">
    <property type="protein sequence ID" value="NDO79044.1"/>
    <property type="molecule type" value="Genomic_DNA"/>
</dbReference>
<feature type="domain" description="HD Cas3-type" evidence="11">
    <location>
        <begin position="28"/>
        <end position="244"/>
    </location>
</feature>
<name>A0A6N9R1F7_9MICC</name>
<dbReference type="InterPro" id="IPR006483">
    <property type="entry name" value="CRISPR-assoc_Cas3_HD"/>
</dbReference>
<dbReference type="InterPro" id="IPR011545">
    <property type="entry name" value="DEAD/DEAH_box_helicase_dom"/>
</dbReference>
<dbReference type="NCBIfam" id="TIGR01587">
    <property type="entry name" value="cas3_core"/>
    <property type="match status" value="1"/>
</dbReference>
<dbReference type="InterPro" id="IPR050547">
    <property type="entry name" value="DEAD_box_RNA_helicases"/>
</dbReference>
<evidence type="ECO:0000256" key="10">
    <source>
        <dbReference type="SAM" id="MobiDB-lite"/>
    </source>
</evidence>
<dbReference type="NCBIfam" id="TIGR01596">
    <property type="entry name" value="cas3_HD"/>
    <property type="match status" value="1"/>
</dbReference>
<keyword evidence="9" id="KW-0051">Antiviral defense</keyword>
<dbReference type="Pfam" id="PF18019">
    <property type="entry name" value="Cas3_HD"/>
    <property type="match status" value="1"/>
</dbReference>
<dbReference type="Pfam" id="PF00270">
    <property type="entry name" value="DEAD"/>
    <property type="match status" value="1"/>
</dbReference>
<dbReference type="Pfam" id="PF22590">
    <property type="entry name" value="Cas3-like_C_2"/>
    <property type="match status" value="1"/>
</dbReference>
<protein>
    <submittedName>
        <fullName evidence="12">CRISPR-associated helicase Cas3</fullName>
    </submittedName>
</protein>
<evidence type="ECO:0000256" key="6">
    <source>
        <dbReference type="ARBA" id="ARBA00022801"/>
    </source>
</evidence>
<dbReference type="GO" id="GO:0051607">
    <property type="term" value="P:defense response to virus"/>
    <property type="evidence" value="ECO:0007669"/>
    <property type="project" value="UniProtKB-KW"/>
</dbReference>
<keyword evidence="4" id="KW-0479">Metal-binding</keyword>
<proteinExistence type="inferred from homology"/>
<keyword evidence="8" id="KW-0067">ATP-binding</keyword>
<dbReference type="Pfam" id="PF18395">
    <property type="entry name" value="Cas3_C"/>
    <property type="match status" value="1"/>
</dbReference>
<dbReference type="GO" id="GO:0046872">
    <property type="term" value="F:metal ion binding"/>
    <property type="evidence" value="ECO:0007669"/>
    <property type="project" value="UniProtKB-KW"/>
</dbReference>
<comment type="caution">
    <text evidence="12">The sequence shown here is derived from an EMBL/GenBank/DDBJ whole genome shotgun (WGS) entry which is preliminary data.</text>
</comment>
<keyword evidence="7" id="KW-0347">Helicase</keyword>
<keyword evidence="3" id="KW-0540">Nuclease</keyword>
<dbReference type="GO" id="GO:0003724">
    <property type="term" value="F:RNA helicase activity"/>
    <property type="evidence" value="ECO:0007669"/>
    <property type="project" value="TreeGrafter"/>
</dbReference>
<comment type="similarity">
    <text evidence="1">In the N-terminal section; belongs to the CRISPR-associated nuclease Cas3-HD family.</text>
</comment>
<evidence type="ECO:0000256" key="8">
    <source>
        <dbReference type="ARBA" id="ARBA00022840"/>
    </source>
</evidence>
<keyword evidence="5" id="KW-0547">Nucleotide-binding</keyword>
<dbReference type="InterPro" id="IPR038257">
    <property type="entry name" value="CRISPR-assoc_Cas3_HD_sf"/>
</dbReference>
<evidence type="ECO:0000313" key="13">
    <source>
        <dbReference type="Proteomes" id="UP000471026"/>
    </source>
</evidence>
<dbReference type="GO" id="GO:0004518">
    <property type="term" value="F:nuclease activity"/>
    <property type="evidence" value="ECO:0007669"/>
    <property type="project" value="UniProtKB-KW"/>
</dbReference>
<dbReference type="InterPro" id="IPR014001">
    <property type="entry name" value="Helicase_ATP-bd"/>
</dbReference>
<dbReference type="SUPFAM" id="SSF52540">
    <property type="entry name" value="P-loop containing nucleoside triphosphate hydrolases"/>
    <property type="match status" value="1"/>
</dbReference>